<name>A0ACC1YLJ3_MELAZ</name>
<keyword evidence="1" id="KW-0808">Transferase</keyword>
<reference evidence="1 2" key="1">
    <citation type="journal article" date="2023" name="Science">
        <title>Complex scaffold remodeling in plant triterpene biosynthesis.</title>
        <authorList>
            <person name="De La Pena R."/>
            <person name="Hodgson H."/>
            <person name="Liu J.C."/>
            <person name="Stephenson M.J."/>
            <person name="Martin A.C."/>
            <person name="Owen C."/>
            <person name="Harkess A."/>
            <person name="Leebens-Mack J."/>
            <person name="Jimenez L.E."/>
            <person name="Osbourn A."/>
            <person name="Sattely E.S."/>
        </authorList>
    </citation>
    <scope>NUCLEOTIDE SEQUENCE [LARGE SCALE GENOMIC DNA]</scope>
    <source>
        <strain evidence="2">cv. JPN11</strain>
        <tissue evidence="1">Leaf</tissue>
    </source>
</reference>
<sequence>MITKMESMFWFMLLLLWPTTMLPATGSNIANSDRCLDKCGEVVVPYPFGIDDSNCARNEDFLLHCNSSSLPAKLMLGENIYVLNVSVENGTILASIPTANRCYNGLGGYTGLKINVKLGSRP</sequence>
<keyword evidence="1" id="KW-0418">Kinase</keyword>
<comment type="caution">
    <text evidence="1">The sequence shown here is derived from an EMBL/GenBank/DDBJ whole genome shotgun (WGS) entry which is preliminary data.</text>
</comment>
<keyword evidence="1" id="KW-0675">Receptor</keyword>
<organism evidence="1 2">
    <name type="scientific">Melia azedarach</name>
    <name type="common">Chinaberry tree</name>
    <dbReference type="NCBI Taxonomy" id="155640"/>
    <lineage>
        <taxon>Eukaryota</taxon>
        <taxon>Viridiplantae</taxon>
        <taxon>Streptophyta</taxon>
        <taxon>Embryophyta</taxon>
        <taxon>Tracheophyta</taxon>
        <taxon>Spermatophyta</taxon>
        <taxon>Magnoliopsida</taxon>
        <taxon>eudicotyledons</taxon>
        <taxon>Gunneridae</taxon>
        <taxon>Pentapetalae</taxon>
        <taxon>rosids</taxon>
        <taxon>malvids</taxon>
        <taxon>Sapindales</taxon>
        <taxon>Meliaceae</taxon>
        <taxon>Melia</taxon>
    </lineage>
</organism>
<protein>
    <submittedName>
        <fullName evidence="1">Wall-associated receptor kinase</fullName>
    </submittedName>
</protein>
<accession>A0ACC1YLJ3</accession>
<proteinExistence type="predicted"/>
<dbReference type="Proteomes" id="UP001164539">
    <property type="component" value="Chromosome 2"/>
</dbReference>
<gene>
    <name evidence="1" type="ORF">OWV82_003634</name>
</gene>
<evidence type="ECO:0000313" key="1">
    <source>
        <dbReference type="EMBL" id="KAJ4724675.1"/>
    </source>
</evidence>
<evidence type="ECO:0000313" key="2">
    <source>
        <dbReference type="Proteomes" id="UP001164539"/>
    </source>
</evidence>
<keyword evidence="2" id="KW-1185">Reference proteome</keyword>
<dbReference type="EMBL" id="CM051395">
    <property type="protein sequence ID" value="KAJ4724675.1"/>
    <property type="molecule type" value="Genomic_DNA"/>
</dbReference>